<evidence type="ECO:0000256" key="6">
    <source>
        <dbReference type="ARBA" id="ARBA00022989"/>
    </source>
</evidence>
<dbReference type="AlphaFoldDB" id="A0ABD4SYP9"/>
<sequence>MIDFLVTWRNPLAMGVTLMGATLWLRLWDSLAAQGRIESKLSRKIIHITTGPLFVLCWPLFDASFSARGWAALVPGVLTAQFLAVGMGWIDDPAAVQAMTRQGQRGELLKGPLQYGLVFVGCTLVFWRSSPLSLTALMTICGGDGLADIVGRRYGRHKLPWNGQKSWAGSLAMFLGALGLTVLMLSLFDALQLVRAPLGTGQEWGKVVLILSGATLVESLPLRDVDNLTITLATLGLGIWLWGSDLF</sequence>
<dbReference type="InterPro" id="IPR039606">
    <property type="entry name" value="Phytol/farnesol_kinase"/>
</dbReference>
<feature type="transmembrane region" description="Helical" evidence="8">
    <location>
        <begin position="67"/>
        <end position="90"/>
    </location>
</feature>
<gene>
    <name evidence="9" type="ORF">QQ91_0001645</name>
</gene>
<dbReference type="EMBL" id="JTHE03000009">
    <property type="protein sequence ID" value="MCM1981534.1"/>
    <property type="molecule type" value="Genomic_DNA"/>
</dbReference>
<evidence type="ECO:0000256" key="1">
    <source>
        <dbReference type="ARBA" id="ARBA00004141"/>
    </source>
</evidence>
<evidence type="ECO:0000256" key="5">
    <source>
        <dbReference type="ARBA" id="ARBA00022946"/>
    </source>
</evidence>
<reference evidence="9 10" key="1">
    <citation type="journal article" date="2015" name="Genome Announc.">
        <title>Draft Genome Sequence of Filamentous Marine Cyanobacterium Lyngbya confervoides Strain BDU141951.</title>
        <authorList>
            <person name="Chandrababunaidu M.M."/>
            <person name="Sen D."/>
            <person name="Tripathy S."/>
        </authorList>
    </citation>
    <scope>NUCLEOTIDE SEQUENCE [LARGE SCALE GENOMIC DNA]</scope>
    <source>
        <strain evidence="9 10">BDU141951</strain>
    </source>
</reference>
<keyword evidence="6 8" id="KW-1133">Transmembrane helix</keyword>
<feature type="transmembrane region" description="Helical" evidence="8">
    <location>
        <begin position="167"/>
        <end position="188"/>
    </location>
</feature>
<evidence type="ECO:0000256" key="7">
    <source>
        <dbReference type="ARBA" id="ARBA00023136"/>
    </source>
</evidence>
<dbReference type="PANTHER" id="PTHR32523">
    <property type="entry name" value="PHYTOL KINASE 1, CHLOROPLASTIC"/>
    <property type="match status" value="1"/>
</dbReference>
<proteinExistence type="predicted"/>
<keyword evidence="2" id="KW-0808">Transferase</keyword>
<accession>A0ABD4SYP9</accession>
<name>A0ABD4SYP9_9CYAN</name>
<organism evidence="9 10">
    <name type="scientific">Lyngbya confervoides BDU141951</name>
    <dbReference type="NCBI Taxonomy" id="1574623"/>
    <lineage>
        <taxon>Bacteria</taxon>
        <taxon>Bacillati</taxon>
        <taxon>Cyanobacteriota</taxon>
        <taxon>Cyanophyceae</taxon>
        <taxon>Oscillatoriophycideae</taxon>
        <taxon>Oscillatoriales</taxon>
        <taxon>Microcoleaceae</taxon>
        <taxon>Lyngbya</taxon>
    </lineage>
</organism>
<dbReference type="GO" id="GO:0016301">
    <property type="term" value="F:kinase activity"/>
    <property type="evidence" value="ECO:0007669"/>
    <property type="project" value="UniProtKB-KW"/>
</dbReference>
<evidence type="ECO:0000313" key="9">
    <source>
        <dbReference type="EMBL" id="MCM1981534.1"/>
    </source>
</evidence>
<evidence type="ECO:0008006" key="11">
    <source>
        <dbReference type="Google" id="ProtNLM"/>
    </source>
</evidence>
<keyword evidence="7 8" id="KW-0472">Membrane</keyword>
<feature type="transmembrane region" description="Helical" evidence="8">
    <location>
        <begin position="12"/>
        <end position="33"/>
    </location>
</feature>
<keyword evidence="4" id="KW-0418">Kinase</keyword>
<comment type="caution">
    <text evidence="9">The sequence shown here is derived from an EMBL/GenBank/DDBJ whole genome shotgun (WGS) entry which is preliminary data.</text>
</comment>
<dbReference type="RefSeq" id="WP_166279160.1">
    <property type="nucleotide sequence ID" value="NZ_JTHE03000009.1"/>
</dbReference>
<keyword evidence="10" id="KW-1185">Reference proteome</keyword>
<evidence type="ECO:0000313" key="10">
    <source>
        <dbReference type="Proteomes" id="UP000031561"/>
    </source>
</evidence>
<feature type="transmembrane region" description="Helical" evidence="8">
    <location>
        <begin position="111"/>
        <end position="129"/>
    </location>
</feature>
<evidence type="ECO:0000256" key="2">
    <source>
        <dbReference type="ARBA" id="ARBA00022679"/>
    </source>
</evidence>
<protein>
    <recommendedName>
        <fullName evidence="11">Phosphatidate cytidylyltransferase</fullName>
    </recommendedName>
</protein>
<keyword evidence="3 8" id="KW-0812">Transmembrane</keyword>
<evidence type="ECO:0000256" key="4">
    <source>
        <dbReference type="ARBA" id="ARBA00022777"/>
    </source>
</evidence>
<evidence type="ECO:0000256" key="8">
    <source>
        <dbReference type="SAM" id="Phobius"/>
    </source>
</evidence>
<keyword evidence="5" id="KW-0809">Transit peptide</keyword>
<evidence type="ECO:0000256" key="3">
    <source>
        <dbReference type="ARBA" id="ARBA00022692"/>
    </source>
</evidence>
<dbReference type="Proteomes" id="UP000031561">
    <property type="component" value="Unassembled WGS sequence"/>
</dbReference>
<comment type="subcellular location">
    <subcellularLocation>
        <location evidence="1">Membrane</location>
        <topology evidence="1">Multi-pass membrane protein</topology>
    </subcellularLocation>
</comment>
<dbReference type="GO" id="GO:0016020">
    <property type="term" value="C:membrane"/>
    <property type="evidence" value="ECO:0007669"/>
    <property type="project" value="UniProtKB-SubCell"/>
</dbReference>
<dbReference type="PANTHER" id="PTHR32523:SF8">
    <property type="entry name" value="DOLICHOL KINASE"/>
    <property type="match status" value="1"/>
</dbReference>